<evidence type="ECO:0000256" key="1">
    <source>
        <dbReference type="SAM" id="MobiDB-lite"/>
    </source>
</evidence>
<organism evidence="2 3">
    <name type="scientific">Caerostris extrusa</name>
    <name type="common">Bark spider</name>
    <name type="synonym">Caerostris bankana</name>
    <dbReference type="NCBI Taxonomy" id="172846"/>
    <lineage>
        <taxon>Eukaryota</taxon>
        <taxon>Metazoa</taxon>
        <taxon>Ecdysozoa</taxon>
        <taxon>Arthropoda</taxon>
        <taxon>Chelicerata</taxon>
        <taxon>Arachnida</taxon>
        <taxon>Araneae</taxon>
        <taxon>Araneomorphae</taxon>
        <taxon>Entelegynae</taxon>
        <taxon>Araneoidea</taxon>
        <taxon>Araneidae</taxon>
        <taxon>Caerostris</taxon>
    </lineage>
</organism>
<feature type="region of interest" description="Disordered" evidence="1">
    <location>
        <begin position="37"/>
        <end position="67"/>
    </location>
</feature>
<proteinExistence type="predicted"/>
<accession>A0AAV4X4N1</accession>
<comment type="caution">
    <text evidence="2">The sequence shown here is derived from an EMBL/GenBank/DDBJ whole genome shotgun (WGS) entry which is preliminary data.</text>
</comment>
<name>A0AAV4X4N1_CAEEX</name>
<dbReference type="EMBL" id="BPLR01017223">
    <property type="protein sequence ID" value="GIY89543.1"/>
    <property type="molecule type" value="Genomic_DNA"/>
</dbReference>
<evidence type="ECO:0000313" key="3">
    <source>
        <dbReference type="Proteomes" id="UP001054945"/>
    </source>
</evidence>
<keyword evidence="3" id="KW-1185">Reference proteome</keyword>
<protein>
    <submittedName>
        <fullName evidence="2">Uncharacterized protein</fullName>
    </submittedName>
</protein>
<evidence type="ECO:0000313" key="2">
    <source>
        <dbReference type="EMBL" id="GIY89543.1"/>
    </source>
</evidence>
<sequence>MVPAFSLLTFHLERGPGYHIFSQHPRRKDWGMFRKGEVAEDAEEEETDEDEREEDGEREREEVQFAV</sequence>
<feature type="compositionally biased region" description="Acidic residues" evidence="1">
    <location>
        <begin position="39"/>
        <end position="54"/>
    </location>
</feature>
<reference evidence="2 3" key="1">
    <citation type="submission" date="2021-06" db="EMBL/GenBank/DDBJ databases">
        <title>Caerostris extrusa draft genome.</title>
        <authorList>
            <person name="Kono N."/>
            <person name="Arakawa K."/>
        </authorList>
    </citation>
    <scope>NUCLEOTIDE SEQUENCE [LARGE SCALE GENOMIC DNA]</scope>
</reference>
<dbReference type="AlphaFoldDB" id="A0AAV4X4N1"/>
<dbReference type="Proteomes" id="UP001054945">
    <property type="component" value="Unassembled WGS sequence"/>
</dbReference>
<feature type="compositionally biased region" description="Basic and acidic residues" evidence="1">
    <location>
        <begin position="55"/>
        <end position="67"/>
    </location>
</feature>
<gene>
    <name evidence="2" type="ORF">CEXT_781401</name>
</gene>